<dbReference type="InterPro" id="IPR002925">
    <property type="entry name" value="Dienelactn_hydro"/>
</dbReference>
<dbReference type="Pfam" id="PF01738">
    <property type="entry name" value="DLH"/>
    <property type="match status" value="1"/>
</dbReference>
<dbReference type="InterPro" id="IPR006311">
    <property type="entry name" value="TAT_signal"/>
</dbReference>
<dbReference type="AlphaFoldDB" id="A0A4R5UL39"/>
<dbReference type="RefSeq" id="WP_133316322.1">
    <property type="nucleotide sequence ID" value="NZ_SMTL01000002.1"/>
</dbReference>
<dbReference type="InterPro" id="IPR029058">
    <property type="entry name" value="AB_hydrolase_fold"/>
</dbReference>
<dbReference type="OrthoDB" id="9771666at2"/>
<dbReference type="SUPFAM" id="SSF53474">
    <property type="entry name" value="alpha/beta-Hydrolases"/>
    <property type="match status" value="1"/>
</dbReference>
<dbReference type="PANTHER" id="PTHR46623">
    <property type="entry name" value="CARBOXYMETHYLENEBUTENOLIDASE-RELATED"/>
    <property type="match status" value="1"/>
</dbReference>
<feature type="transmembrane region" description="Helical" evidence="1">
    <location>
        <begin position="33"/>
        <end position="52"/>
    </location>
</feature>
<keyword evidence="1" id="KW-1133">Transmembrane helix</keyword>
<organism evidence="3 4">
    <name type="scientific">Rhizobium deserti</name>
    <dbReference type="NCBI Taxonomy" id="2547961"/>
    <lineage>
        <taxon>Bacteria</taxon>
        <taxon>Pseudomonadati</taxon>
        <taxon>Pseudomonadota</taxon>
        <taxon>Alphaproteobacteria</taxon>
        <taxon>Hyphomicrobiales</taxon>
        <taxon>Rhizobiaceae</taxon>
        <taxon>Rhizobium/Agrobacterium group</taxon>
        <taxon>Rhizobium</taxon>
    </lineage>
</organism>
<dbReference type="PANTHER" id="PTHR46623:SF6">
    <property type="entry name" value="ALPHA_BETA-HYDROLASES SUPERFAMILY PROTEIN"/>
    <property type="match status" value="1"/>
</dbReference>
<accession>A0A4R5UL39</accession>
<feature type="domain" description="Dienelactone hydrolase" evidence="2">
    <location>
        <begin position="82"/>
        <end position="293"/>
    </location>
</feature>
<gene>
    <name evidence="3" type="ORF">E2F50_11940</name>
</gene>
<keyword evidence="3" id="KW-0378">Hydrolase</keyword>
<proteinExistence type="predicted"/>
<evidence type="ECO:0000313" key="3">
    <source>
        <dbReference type="EMBL" id="TDK37554.1"/>
    </source>
</evidence>
<evidence type="ECO:0000256" key="1">
    <source>
        <dbReference type="SAM" id="Phobius"/>
    </source>
</evidence>
<sequence>MDKEESKITQAMINAYDDYTHLHLDRRRFMERLTALAGSGAAAAAIAPMLAASGARADIIPSTDDRLTSEDVAYPGTNGATMKGYLVRPKTAAGSLGSVIVIHENRGLNSHIKDVARRVALEGFNALAVDFLSPQGGTPADEDKARQMFSAVKPEEVAANGEASRVYLAARSGANGKVGAIGFCWGGGAVNNLAVRSPDLSAGVAYYGAQPKAQDVPSIKAPLMLHYGGLDERINAGIPAYRDALEKNGKTFEIYIYEGANHAFNNETSAARYDKAAADLAWNRTTAFFKKYLA</sequence>
<evidence type="ECO:0000313" key="4">
    <source>
        <dbReference type="Proteomes" id="UP000295238"/>
    </source>
</evidence>
<dbReference type="GO" id="GO:0016787">
    <property type="term" value="F:hydrolase activity"/>
    <property type="evidence" value="ECO:0007669"/>
    <property type="project" value="UniProtKB-KW"/>
</dbReference>
<dbReference type="Gene3D" id="3.40.50.1820">
    <property type="entry name" value="alpha/beta hydrolase"/>
    <property type="match status" value="1"/>
</dbReference>
<keyword evidence="1" id="KW-0812">Transmembrane</keyword>
<dbReference type="EMBL" id="SMTL01000002">
    <property type="protein sequence ID" value="TDK37554.1"/>
    <property type="molecule type" value="Genomic_DNA"/>
</dbReference>
<evidence type="ECO:0000259" key="2">
    <source>
        <dbReference type="Pfam" id="PF01738"/>
    </source>
</evidence>
<dbReference type="PROSITE" id="PS51318">
    <property type="entry name" value="TAT"/>
    <property type="match status" value="1"/>
</dbReference>
<comment type="caution">
    <text evidence="3">The sequence shown here is derived from an EMBL/GenBank/DDBJ whole genome shotgun (WGS) entry which is preliminary data.</text>
</comment>
<keyword evidence="4" id="KW-1185">Reference proteome</keyword>
<name>A0A4R5UL39_9HYPH</name>
<dbReference type="Proteomes" id="UP000295238">
    <property type="component" value="Unassembled WGS sequence"/>
</dbReference>
<protein>
    <submittedName>
        <fullName evidence="3">Dienelactone hydrolase family protein</fullName>
    </submittedName>
</protein>
<keyword evidence="1" id="KW-0472">Membrane</keyword>
<dbReference type="InterPro" id="IPR051049">
    <property type="entry name" value="Dienelactone_hydrolase-like"/>
</dbReference>
<reference evidence="3 4" key="1">
    <citation type="submission" date="2019-03" db="EMBL/GenBank/DDBJ databases">
        <title>Rhizobium sp. nov., an bacterium isolated from biocrust in Mu Us Desert.</title>
        <authorList>
            <person name="Lixiong L."/>
        </authorList>
    </citation>
    <scope>NUCLEOTIDE SEQUENCE [LARGE SCALE GENOMIC DNA]</scope>
    <source>
        <strain evidence="3 4">SPY-1</strain>
    </source>
</reference>